<sequence length="714" mass="79383">MRTALKKTVSPSIGTPAARLRLRPATMARTRRLGTTILIFLLSIFAFGAFAPVFAPLPSISSPASLSKSSDGDRKFEIADDMFWKDGRPFRIIGGDVHYFRTLPEYWEDRLLRAKALGLNTIQTYVAWNLHEPRQGQLIFEGIADIFSFLSLCQKLDLLVMLRIGPYICGEWDLGGFPAWLLAVEPAIGLRSSDPAFTNLVDRWWGILLPKVTRFLYKNGGPIIMVQIENEFGSYGDDKEYLHHLVKLARKHLGDDVVLYTTDGGTRETLEKGTIPGGDVFSAVDFSTGDDPWPIFKLQKEFNAPGKSPPLSSEFYTGWLTHWGETAAKTDAAFTAAYLEKILAGNGSVVLYMAHGGTNFGFYSGANTGSDESDYKPDLTSYDYDAPIKESGDVDNAKYQALREVIAKYSATPLTSVPSNNEKKAYGIIKLQKTQSLFDVINFKDLDGMIASENPMPMESLGQMFGFALYVSNFTAKGNGSVLSIPKVHDRAQVFLSCPSDGNEEWPRYIGTITRWSNILIDLPLTKCTSKKRLSILVENLGRLNYGPYIFDQKGILSSVYIDGRPLNKWRMLGVPLHNLDDDQVVKSIIPNVHANILKASARSGRKKLRNKIKRDPEPSFYSGQFTVDKVKDTYISLRGWSKGVAFINGFNIGRFWPSFGPQCNLYVPAPILKEGENLVAILELESANPDLSVTSVEQPDFTCGPSSSYVHQL</sequence>
<dbReference type="PROSITE" id="PS01182">
    <property type="entry name" value="GLYCOSYL_HYDROL_F35"/>
    <property type="match status" value="1"/>
</dbReference>
<dbReference type="InterPro" id="IPR008979">
    <property type="entry name" value="Galactose-bd-like_sf"/>
</dbReference>
<evidence type="ECO:0000256" key="8">
    <source>
        <dbReference type="PIRSR" id="PIRSR006336-1"/>
    </source>
</evidence>
<dbReference type="PRINTS" id="PR00742">
    <property type="entry name" value="GLHYDRLASE35"/>
</dbReference>
<keyword evidence="5 9" id="KW-0378">Hydrolase</keyword>
<dbReference type="SUPFAM" id="SSF51445">
    <property type="entry name" value="(Trans)glycosidases"/>
    <property type="match status" value="1"/>
</dbReference>
<evidence type="ECO:0000256" key="5">
    <source>
        <dbReference type="ARBA" id="ARBA00022801"/>
    </source>
</evidence>
<evidence type="ECO:0000256" key="11">
    <source>
        <dbReference type="SAM" id="Phobius"/>
    </source>
</evidence>
<keyword evidence="11" id="KW-1133">Transmembrane helix</keyword>
<evidence type="ECO:0000256" key="10">
    <source>
        <dbReference type="RuleBase" id="RU003679"/>
    </source>
</evidence>
<dbReference type="GO" id="GO:0005975">
    <property type="term" value="P:carbohydrate metabolic process"/>
    <property type="evidence" value="ECO:0007669"/>
    <property type="project" value="InterPro"/>
</dbReference>
<evidence type="ECO:0000259" key="14">
    <source>
        <dbReference type="Pfam" id="PF21467"/>
    </source>
</evidence>
<evidence type="ECO:0000256" key="7">
    <source>
        <dbReference type="ARBA" id="ARBA00023295"/>
    </source>
</evidence>
<feature type="domain" description="Glycoside hydrolase 35 catalytic" evidence="12">
    <location>
        <begin position="83"/>
        <end position="408"/>
    </location>
</feature>
<dbReference type="PIRSF" id="PIRSF006336">
    <property type="entry name" value="B-gal"/>
    <property type="match status" value="1"/>
</dbReference>
<organism evidence="15">
    <name type="scientific">Ipomoea batatas</name>
    <name type="common">Sweet potato</name>
    <name type="synonym">Convolvulus batatas</name>
    <dbReference type="NCBI Taxonomy" id="4120"/>
    <lineage>
        <taxon>Eukaryota</taxon>
        <taxon>Viridiplantae</taxon>
        <taxon>Streptophyta</taxon>
        <taxon>Embryophyta</taxon>
        <taxon>Tracheophyta</taxon>
        <taxon>Spermatophyta</taxon>
        <taxon>Magnoliopsida</taxon>
        <taxon>eudicotyledons</taxon>
        <taxon>Gunneridae</taxon>
        <taxon>Pentapetalae</taxon>
        <taxon>asterids</taxon>
        <taxon>lamiids</taxon>
        <taxon>Solanales</taxon>
        <taxon>Convolvulaceae</taxon>
        <taxon>Ipomoeeae</taxon>
        <taxon>Ipomoea</taxon>
    </lineage>
</organism>
<feature type="active site" description="Nucleophile" evidence="8">
    <location>
        <position position="314"/>
    </location>
</feature>
<feature type="transmembrane region" description="Helical" evidence="11">
    <location>
        <begin position="33"/>
        <end position="55"/>
    </location>
</feature>
<evidence type="ECO:0000313" key="15">
    <source>
        <dbReference type="EMBL" id="QSM07483.1"/>
    </source>
</evidence>
<evidence type="ECO:0000256" key="6">
    <source>
        <dbReference type="ARBA" id="ARBA00023180"/>
    </source>
</evidence>
<dbReference type="Pfam" id="PF21317">
    <property type="entry name" value="BetaGal_ABD_1"/>
    <property type="match status" value="1"/>
</dbReference>
<gene>
    <name evidence="15" type="primary">bgal17</name>
</gene>
<dbReference type="EC" id="3.2.1.23" evidence="3 9"/>
<reference evidence="15" key="1">
    <citation type="journal article" name="BMC Genomics">
        <title>Genome-wide in silico identification and expression analysis of beta-galactosidase family members in sweetpotato [Ipomoea batatas (L.) Lam].</title>
        <authorList>
            <person name="Hou F."/>
            <person name="Du T."/>
            <person name="Qin Z."/>
            <person name="Xu T."/>
            <person name="Li A."/>
            <person name="Dong S."/>
            <person name="Ma D."/>
            <person name="Li Z."/>
            <person name="Wang Q."/>
            <person name="Zhang L."/>
        </authorList>
    </citation>
    <scope>NUCLEOTIDE SEQUENCE</scope>
</reference>
<evidence type="ECO:0000259" key="13">
    <source>
        <dbReference type="Pfam" id="PF21317"/>
    </source>
</evidence>
<feature type="domain" description="Beta-galactosidase galactose-binding" evidence="14">
    <location>
        <begin position="619"/>
        <end position="678"/>
    </location>
</feature>
<feature type="active site" description="Proton donor" evidence="8">
    <location>
        <position position="231"/>
    </location>
</feature>
<proteinExistence type="evidence at transcript level"/>
<dbReference type="GO" id="GO:0004565">
    <property type="term" value="F:beta-galactosidase activity"/>
    <property type="evidence" value="ECO:0007669"/>
    <property type="project" value="UniProtKB-EC"/>
</dbReference>
<evidence type="ECO:0000256" key="3">
    <source>
        <dbReference type="ARBA" id="ARBA00012756"/>
    </source>
</evidence>
<dbReference type="PANTHER" id="PTHR23421">
    <property type="entry name" value="BETA-GALACTOSIDASE RELATED"/>
    <property type="match status" value="1"/>
</dbReference>
<dbReference type="InterPro" id="IPR048912">
    <property type="entry name" value="BetaGal1-like_ABD1"/>
</dbReference>
<name>A0A899J983_IPOBA</name>
<evidence type="ECO:0000256" key="9">
    <source>
        <dbReference type="RuleBase" id="RU000675"/>
    </source>
</evidence>
<keyword evidence="7 9" id="KW-0326">Glycosidase</keyword>
<protein>
    <recommendedName>
        <fullName evidence="3 9">Beta-galactosidase</fullName>
        <ecNumber evidence="3 9">3.2.1.23</ecNumber>
    </recommendedName>
</protein>
<dbReference type="EMBL" id="MW566730">
    <property type="protein sequence ID" value="QSM07483.1"/>
    <property type="molecule type" value="mRNA"/>
</dbReference>
<dbReference type="InterPro" id="IPR001944">
    <property type="entry name" value="Glycoside_Hdrlase_35"/>
</dbReference>
<dbReference type="Pfam" id="PF01301">
    <property type="entry name" value="Glyco_hydro_35"/>
    <property type="match status" value="1"/>
</dbReference>
<keyword evidence="6" id="KW-0325">Glycoprotein</keyword>
<dbReference type="FunFam" id="3.20.20.80:FF:000115">
    <property type="entry name" value="Beta-galactosidase"/>
    <property type="match status" value="1"/>
</dbReference>
<dbReference type="InterPro" id="IPR048913">
    <property type="entry name" value="BetaGal_gal-bd"/>
</dbReference>
<dbReference type="InterPro" id="IPR019801">
    <property type="entry name" value="Glyco_hydro_35_CS"/>
</dbReference>
<keyword evidence="4" id="KW-0732">Signal</keyword>
<dbReference type="Gene3D" id="2.60.120.260">
    <property type="entry name" value="Galactose-binding domain-like"/>
    <property type="match status" value="2"/>
</dbReference>
<comment type="catalytic activity">
    <reaction evidence="1 9">
        <text>Hydrolysis of terminal non-reducing beta-D-galactose residues in beta-D-galactosides.</text>
        <dbReference type="EC" id="3.2.1.23"/>
    </reaction>
</comment>
<evidence type="ECO:0000256" key="4">
    <source>
        <dbReference type="ARBA" id="ARBA00022729"/>
    </source>
</evidence>
<dbReference type="AlphaFoldDB" id="A0A899J983"/>
<evidence type="ECO:0000256" key="2">
    <source>
        <dbReference type="ARBA" id="ARBA00009809"/>
    </source>
</evidence>
<evidence type="ECO:0000259" key="12">
    <source>
        <dbReference type="Pfam" id="PF01301"/>
    </source>
</evidence>
<dbReference type="Gene3D" id="3.20.20.80">
    <property type="entry name" value="Glycosidases"/>
    <property type="match status" value="1"/>
</dbReference>
<accession>A0A899J983</accession>
<feature type="domain" description="Beta-galactosidase 1-like first all-beta" evidence="13">
    <location>
        <begin position="455"/>
        <end position="574"/>
    </location>
</feature>
<dbReference type="InterPro" id="IPR031330">
    <property type="entry name" value="Gly_Hdrlase_35_cat"/>
</dbReference>
<dbReference type="SUPFAM" id="SSF49785">
    <property type="entry name" value="Galactose-binding domain-like"/>
    <property type="match status" value="1"/>
</dbReference>
<keyword evidence="11" id="KW-0812">Transmembrane</keyword>
<keyword evidence="11" id="KW-0472">Membrane</keyword>
<evidence type="ECO:0000256" key="1">
    <source>
        <dbReference type="ARBA" id="ARBA00001412"/>
    </source>
</evidence>
<dbReference type="InterPro" id="IPR017853">
    <property type="entry name" value="GH"/>
</dbReference>
<comment type="similarity">
    <text evidence="2 10">Belongs to the glycosyl hydrolase 35 family.</text>
</comment>
<dbReference type="InterPro" id="IPR026283">
    <property type="entry name" value="B-gal_1-like"/>
</dbReference>
<dbReference type="Pfam" id="PF21467">
    <property type="entry name" value="BetaGal_gal-bd"/>
    <property type="match status" value="1"/>
</dbReference>
<dbReference type="FunFam" id="2.60.120.260:FF:000021">
    <property type="entry name" value="Beta-galactosidase"/>
    <property type="match status" value="1"/>
</dbReference>